<dbReference type="Proteomes" id="UP000249748">
    <property type="component" value="Unassembled WGS sequence"/>
</dbReference>
<evidence type="ECO:0000313" key="1">
    <source>
        <dbReference type="EMBL" id="RAK94607.1"/>
    </source>
</evidence>
<name>A0ACD1IVE1_9EURO</name>
<organism evidence="1 2">
    <name type="scientific">Aspergillus costaricaensis CBS 115574</name>
    <dbReference type="NCBI Taxonomy" id="1448317"/>
    <lineage>
        <taxon>Eukaryota</taxon>
        <taxon>Fungi</taxon>
        <taxon>Dikarya</taxon>
        <taxon>Ascomycota</taxon>
        <taxon>Pezizomycotina</taxon>
        <taxon>Eurotiomycetes</taxon>
        <taxon>Eurotiomycetidae</taxon>
        <taxon>Eurotiales</taxon>
        <taxon>Aspergillaceae</taxon>
        <taxon>Aspergillus</taxon>
        <taxon>Aspergillus subgen. Circumdati</taxon>
    </lineage>
</organism>
<accession>A0ACD1IVE1</accession>
<dbReference type="EMBL" id="KZ824535">
    <property type="protein sequence ID" value="RAK94607.1"/>
    <property type="molecule type" value="Genomic_DNA"/>
</dbReference>
<gene>
    <name evidence="1" type="ORF">BO79DRAFT_135157</name>
</gene>
<keyword evidence="2" id="KW-1185">Reference proteome</keyword>
<reference evidence="1" key="1">
    <citation type="submission" date="2018-02" db="EMBL/GenBank/DDBJ databases">
        <title>The genomes of Aspergillus section Nigri reveals drivers in fungal speciation.</title>
        <authorList>
            <consortium name="DOE Joint Genome Institute"/>
            <person name="Vesth T.C."/>
            <person name="Nybo J."/>
            <person name="Theobald S."/>
            <person name="Brandl J."/>
            <person name="Frisvad J.C."/>
            <person name="Nielsen K.F."/>
            <person name="Lyhne E.K."/>
            <person name="Kogle M.E."/>
            <person name="Kuo A."/>
            <person name="Riley R."/>
            <person name="Clum A."/>
            <person name="Nolan M."/>
            <person name="Lipzen A."/>
            <person name="Salamov A."/>
            <person name="Henrissat B."/>
            <person name="Wiebenga A."/>
            <person name="De vries R.P."/>
            <person name="Grigoriev I.V."/>
            <person name="Mortensen U.H."/>
            <person name="Andersen M.R."/>
            <person name="Baker S.E."/>
        </authorList>
    </citation>
    <scope>NUCLEOTIDE SEQUENCE</scope>
    <source>
        <strain evidence="1">CBS 115574</strain>
    </source>
</reference>
<sequence>MPTARPKTSFAGVHHVLRSAGLPNNPSQEEMNLLVLWDLTELRDNLQLEYNAQLARVAPRPLSPRFVRLLRDLFRKIEVALEDDDG</sequence>
<evidence type="ECO:0000313" key="2">
    <source>
        <dbReference type="Proteomes" id="UP000249748"/>
    </source>
</evidence>
<protein>
    <submittedName>
        <fullName evidence="1">Uncharacterized protein</fullName>
    </submittedName>
</protein>
<proteinExistence type="predicted"/>